<dbReference type="PANTHER" id="PTHR43394">
    <property type="entry name" value="ATP-DEPENDENT PERMEASE MDL1, MITOCHONDRIAL"/>
    <property type="match status" value="1"/>
</dbReference>
<evidence type="ECO:0000313" key="15">
    <source>
        <dbReference type="EMBL" id="ARN76484.1"/>
    </source>
</evidence>
<dbReference type="FunFam" id="3.40.50.300:FF:000604">
    <property type="entry name" value="ABC transporter B family member 28"/>
    <property type="match status" value="1"/>
</dbReference>
<dbReference type="CDD" id="cd18544">
    <property type="entry name" value="ABC_6TM_TmrA_like"/>
    <property type="match status" value="1"/>
</dbReference>
<evidence type="ECO:0000256" key="3">
    <source>
        <dbReference type="ARBA" id="ARBA00012191"/>
    </source>
</evidence>
<dbReference type="Proteomes" id="UP000193450">
    <property type="component" value="Chromosome"/>
</dbReference>
<dbReference type="PROSITE" id="PS50929">
    <property type="entry name" value="ABC_TM1F"/>
    <property type="match status" value="1"/>
</dbReference>
<keyword evidence="5 12" id="KW-0812">Transmembrane</keyword>
<dbReference type="InterPro" id="IPR039421">
    <property type="entry name" value="Type_1_exporter"/>
</dbReference>
<dbReference type="InterPro" id="IPR003593">
    <property type="entry name" value="AAA+_ATPase"/>
</dbReference>
<evidence type="ECO:0000256" key="10">
    <source>
        <dbReference type="ARBA" id="ARBA00034018"/>
    </source>
</evidence>
<keyword evidence="9 12" id="KW-0472">Membrane</keyword>
<dbReference type="KEGG" id="osg:BST96_18015"/>
<evidence type="ECO:0000256" key="12">
    <source>
        <dbReference type="SAM" id="Phobius"/>
    </source>
</evidence>
<comment type="catalytic activity">
    <reaction evidence="10">
        <text>ATP + H2O + xenobioticSide 1 = ADP + phosphate + xenobioticSide 2.</text>
        <dbReference type="EC" id="7.6.2.2"/>
    </reaction>
</comment>
<dbReference type="STRING" id="716816.BST96_18015"/>
<proteinExistence type="inferred from homology"/>
<feature type="domain" description="ABC transporter" evidence="13">
    <location>
        <begin position="335"/>
        <end position="570"/>
    </location>
</feature>
<evidence type="ECO:0000259" key="13">
    <source>
        <dbReference type="PROSITE" id="PS50893"/>
    </source>
</evidence>
<dbReference type="InterPro" id="IPR003439">
    <property type="entry name" value="ABC_transporter-like_ATP-bd"/>
</dbReference>
<evidence type="ECO:0000256" key="5">
    <source>
        <dbReference type="ARBA" id="ARBA00022692"/>
    </source>
</evidence>
<sequence>MIKRFISFLGPYRKEVAIGVALIPFSVLFSVLYPWMIMQIIDEQLVPRKFDGLWLWVAGLLGILLANYISDAIYNYSLQKAAQKAILDLRQVMFDRVLHFPRSYFDKTPMGVTLTRLTSDLEAINESFAQGFLNMVRDLLITVALLIFLASISWRLTLVLLLIGPIIYYITEKLRRLMRDAFVTARQILSKGTGYLQECLNGIKTVQLYSAEQEVQKNYQQYTRSFQKTQAKSNLYDSALYSLIEGVTTVSLGLIIWYGSGEVLTATISVGVLIGFINTLDKIFVPIRDFTSQLASIQRALAALQHIEEVFSQPLEDSKELDFQPSKALAGFESLVFEDVRFRYSEDGPEVLKGISFSLNKGEKIALVGTTGSGKSTILRLLTKTYDNYQGSIKLNGIELSGIPKTTVREFFSLMQQEVFLFNKSIAFNIGLGRETISQQDIIDAAKYVYADEFIEQLPDSYQFQCRDGGKNLSVGQAQLIAFARAIAGGSEVIMLDEATSAVDSVTEQLIQKAIDHVFMDKTVIAIAHRLSTIQHSDQILVLSEGLIQERGTHHSLVAANGIYANLVEEKNNAEETL</sequence>
<gene>
    <name evidence="15" type="ORF">BST96_18015</name>
</gene>
<dbReference type="SUPFAM" id="SSF52540">
    <property type="entry name" value="P-loop containing nucleoside triphosphate hydrolases"/>
    <property type="match status" value="1"/>
</dbReference>
<evidence type="ECO:0000256" key="7">
    <source>
        <dbReference type="ARBA" id="ARBA00022840"/>
    </source>
</evidence>
<evidence type="ECO:0000259" key="14">
    <source>
        <dbReference type="PROSITE" id="PS50929"/>
    </source>
</evidence>
<evidence type="ECO:0000256" key="11">
    <source>
        <dbReference type="ARBA" id="ARBA00040960"/>
    </source>
</evidence>
<dbReference type="GO" id="GO:0005524">
    <property type="term" value="F:ATP binding"/>
    <property type="evidence" value="ECO:0007669"/>
    <property type="project" value="UniProtKB-KW"/>
</dbReference>
<comment type="similarity">
    <text evidence="2">Belongs to the ABC transporter superfamily. Drug exporter-2 (TC 3.A.1.117) family.</text>
</comment>
<evidence type="ECO:0000313" key="16">
    <source>
        <dbReference type="Proteomes" id="UP000193450"/>
    </source>
</evidence>
<dbReference type="Gene3D" id="1.20.1560.10">
    <property type="entry name" value="ABC transporter type 1, transmembrane domain"/>
    <property type="match status" value="1"/>
</dbReference>
<feature type="transmembrane region" description="Helical" evidence="12">
    <location>
        <begin position="139"/>
        <end position="170"/>
    </location>
</feature>
<feature type="transmembrane region" description="Helical" evidence="12">
    <location>
        <begin position="53"/>
        <end position="70"/>
    </location>
</feature>
<dbReference type="Gene3D" id="3.40.50.300">
    <property type="entry name" value="P-loop containing nucleotide triphosphate hydrolases"/>
    <property type="match status" value="1"/>
</dbReference>
<evidence type="ECO:0000256" key="2">
    <source>
        <dbReference type="ARBA" id="ARBA00006526"/>
    </source>
</evidence>
<keyword evidence="6" id="KW-0547">Nucleotide-binding</keyword>
<dbReference type="PANTHER" id="PTHR43394:SF1">
    <property type="entry name" value="ATP-BINDING CASSETTE SUB-FAMILY B MEMBER 10, MITOCHONDRIAL"/>
    <property type="match status" value="1"/>
</dbReference>
<dbReference type="InterPro" id="IPR036640">
    <property type="entry name" value="ABC1_TM_sf"/>
</dbReference>
<reference evidence="15 16" key="1">
    <citation type="submission" date="2016-11" db="EMBL/GenBank/DDBJ databases">
        <title>Trade-off between light-utilization and light-protection in marine flavobacteria.</title>
        <authorList>
            <person name="Kumagai Y."/>
        </authorList>
    </citation>
    <scope>NUCLEOTIDE SEQUENCE [LARGE SCALE GENOMIC DNA]</scope>
    <source>
        <strain evidence="15 16">NBRC 107125</strain>
    </source>
</reference>
<dbReference type="SMART" id="SM00382">
    <property type="entry name" value="AAA"/>
    <property type="match status" value="1"/>
</dbReference>
<evidence type="ECO:0000256" key="9">
    <source>
        <dbReference type="ARBA" id="ARBA00023136"/>
    </source>
</evidence>
<evidence type="ECO:0000256" key="6">
    <source>
        <dbReference type="ARBA" id="ARBA00022741"/>
    </source>
</evidence>
<dbReference type="InterPro" id="IPR017871">
    <property type="entry name" value="ABC_transporter-like_CS"/>
</dbReference>
<dbReference type="EMBL" id="CP019343">
    <property type="protein sequence ID" value="ARN76484.1"/>
    <property type="molecule type" value="Genomic_DNA"/>
</dbReference>
<dbReference type="AlphaFoldDB" id="A0A1X9NHL1"/>
<dbReference type="Pfam" id="PF00005">
    <property type="entry name" value="ABC_tran"/>
    <property type="match status" value="1"/>
</dbReference>
<name>A0A1X9NHL1_9GAMM</name>
<dbReference type="PROSITE" id="PS50893">
    <property type="entry name" value="ABC_TRANSPORTER_2"/>
    <property type="match status" value="1"/>
</dbReference>
<keyword evidence="8 12" id="KW-1133">Transmembrane helix</keyword>
<dbReference type="GO" id="GO:0008559">
    <property type="term" value="F:ABC-type xenobiotic transporter activity"/>
    <property type="evidence" value="ECO:0007669"/>
    <property type="project" value="UniProtKB-EC"/>
</dbReference>
<evidence type="ECO:0000256" key="4">
    <source>
        <dbReference type="ARBA" id="ARBA00022448"/>
    </source>
</evidence>
<keyword evidence="4" id="KW-0813">Transport</keyword>
<organism evidence="15 16">
    <name type="scientific">Oceanicoccus sagamiensis</name>
    <dbReference type="NCBI Taxonomy" id="716816"/>
    <lineage>
        <taxon>Bacteria</taxon>
        <taxon>Pseudomonadati</taxon>
        <taxon>Pseudomonadota</taxon>
        <taxon>Gammaproteobacteria</taxon>
        <taxon>Cellvibrionales</taxon>
        <taxon>Spongiibacteraceae</taxon>
        <taxon>Oceanicoccus</taxon>
    </lineage>
</organism>
<dbReference type="PROSITE" id="PS00211">
    <property type="entry name" value="ABC_TRANSPORTER_1"/>
    <property type="match status" value="1"/>
</dbReference>
<keyword evidence="7" id="KW-0067">ATP-binding</keyword>
<keyword evidence="16" id="KW-1185">Reference proteome</keyword>
<evidence type="ECO:0000256" key="8">
    <source>
        <dbReference type="ARBA" id="ARBA00022989"/>
    </source>
</evidence>
<accession>A0A1X9NHL1</accession>
<dbReference type="Pfam" id="PF00664">
    <property type="entry name" value="ABC_membrane"/>
    <property type="match status" value="1"/>
</dbReference>
<dbReference type="EC" id="7.6.2.2" evidence="3"/>
<protein>
    <recommendedName>
        <fullName evidence="11">Multidrug resistance-like ATP-binding protein MdlB</fullName>
        <ecNumber evidence="3">7.6.2.2</ecNumber>
    </recommendedName>
</protein>
<feature type="transmembrane region" description="Helical" evidence="12">
    <location>
        <begin position="16"/>
        <end position="41"/>
    </location>
</feature>
<feature type="domain" description="ABC transmembrane type-1" evidence="14">
    <location>
        <begin position="25"/>
        <end position="299"/>
    </location>
</feature>
<dbReference type="InterPro" id="IPR011527">
    <property type="entry name" value="ABC1_TM_dom"/>
</dbReference>
<dbReference type="GO" id="GO:0015421">
    <property type="term" value="F:ABC-type oligopeptide transporter activity"/>
    <property type="evidence" value="ECO:0007669"/>
    <property type="project" value="TreeGrafter"/>
</dbReference>
<comment type="subcellular location">
    <subcellularLocation>
        <location evidence="1">Cell membrane</location>
        <topology evidence="1">Multi-pass membrane protein</topology>
    </subcellularLocation>
</comment>
<dbReference type="GO" id="GO:0005886">
    <property type="term" value="C:plasma membrane"/>
    <property type="evidence" value="ECO:0007669"/>
    <property type="project" value="UniProtKB-SubCell"/>
</dbReference>
<evidence type="ECO:0000256" key="1">
    <source>
        <dbReference type="ARBA" id="ARBA00004651"/>
    </source>
</evidence>
<dbReference type="InterPro" id="IPR027417">
    <property type="entry name" value="P-loop_NTPase"/>
</dbReference>
<dbReference type="SUPFAM" id="SSF90123">
    <property type="entry name" value="ABC transporter transmembrane region"/>
    <property type="match status" value="1"/>
</dbReference>
<dbReference type="GO" id="GO:0016887">
    <property type="term" value="F:ATP hydrolysis activity"/>
    <property type="evidence" value="ECO:0007669"/>
    <property type="project" value="InterPro"/>
</dbReference>
<dbReference type="GO" id="GO:0005737">
    <property type="term" value="C:cytoplasm"/>
    <property type="evidence" value="ECO:0007669"/>
    <property type="project" value="UniProtKB-ARBA"/>
</dbReference>